<feature type="transmembrane region" description="Helical" evidence="8">
    <location>
        <begin position="372"/>
        <end position="392"/>
    </location>
</feature>
<gene>
    <name evidence="9" type="ORF">FB388_7445</name>
</gene>
<keyword evidence="6 8" id="KW-1133">Transmembrane helix</keyword>
<keyword evidence="2" id="KW-1003">Cell membrane</keyword>
<dbReference type="GO" id="GO:0015648">
    <property type="term" value="F:lipid-linked peptidoglycan transporter activity"/>
    <property type="evidence" value="ECO:0007669"/>
    <property type="project" value="TreeGrafter"/>
</dbReference>
<dbReference type="PANTHER" id="PTHR47019:SF1">
    <property type="entry name" value="LIPID II FLIPPASE MURJ"/>
    <property type="match status" value="1"/>
</dbReference>
<feature type="transmembrane region" description="Helical" evidence="8">
    <location>
        <begin position="209"/>
        <end position="230"/>
    </location>
</feature>
<dbReference type="Pfam" id="PF03023">
    <property type="entry name" value="MurJ"/>
    <property type="match status" value="1"/>
</dbReference>
<dbReference type="GO" id="GO:0008360">
    <property type="term" value="P:regulation of cell shape"/>
    <property type="evidence" value="ECO:0007669"/>
    <property type="project" value="UniProtKB-KW"/>
</dbReference>
<feature type="transmembrane region" description="Helical" evidence="8">
    <location>
        <begin position="475"/>
        <end position="493"/>
    </location>
</feature>
<feature type="transmembrane region" description="Helical" evidence="8">
    <location>
        <begin position="291"/>
        <end position="311"/>
    </location>
</feature>
<evidence type="ECO:0000256" key="3">
    <source>
        <dbReference type="ARBA" id="ARBA00022692"/>
    </source>
</evidence>
<comment type="caution">
    <text evidence="9">The sequence shown here is derived from an EMBL/GenBank/DDBJ whole genome shotgun (WGS) entry which is preliminary data.</text>
</comment>
<name>A0A543FQ72_9PSEU</name>
<dbReference type="RefSeq" id="WP_246122750.1">
    <property type="nucleotide sequence ID" value="NZ_VFPH01000003.1"/>
</dbReference>
<feature type="transmembrane region" description="Helical" evidence="8">
    <location>
        <begin position="513"/>
        <end position="537"/>
    </location>
</feature>
<dbReference type="InterPro" id="IPR051050">
    <property type="entry name" value="Lipid_II_flippase_MurJ/MviN"/>
</dbReference>
<feature type="transmembrane region" description="Helical" evidence="8">
    <location>
        <begin position="433"/>
        <end position="455"/>
    </location>
</feature>
<evidence type="ECO:0000256" key="1">
    <source>
        <dbReference type="ARBA" id="ARBA00004651"/>
    </source>
</evidence>
<evidence type="ECO:0000313" key="9">
    <source>
        <dbReference type="EMBL" id="TQM35999.1"/>
    </source>
</evidence>
<protein>
    <submittedName>
        <fullName evidence="9">Putative peptidoglycan lipid II flippase</fullName>
    </submittedName>
</protein>
<feature type="transmembrane region" description="Helical" evidence="8">
    <location>
        <begin position="404"/>
        <end position="427"/>
    </location>
</feature>
<dbReference type="NCBIfam" id="TIGR01695">
    <property type="entry name" value="murJ_mviN"/>
    <property type="match status" value="1"/>
</dbReference>
<feature type="transmembrane region" description="Helical" evidence="8">
    <location>
        <begin position="152"/>
        <end position="174"/>
    </location>
</feature>
<feature type="transmembrane region" description="Helical" evidence="8">
    <location>
        <begin position="181"/>
        <end position="203"/>
    </location>
</feature>
<feature type="transmembrane region" description="Helical" evidence="8">
    <location>
        <begin position="112"/>
        <end position="132"/>
    </location>
</feature>
<organism evidence="9 10">
    <name type="scientific">Pseudonocardia cypriaca</name>
    <dbReference type="NCBI Taxonomy" id="882449"/>
    <lineage>
        <taxon>Bacteria</taxon>
        <taxon>Bacillati</taxon>
        <taxon>Actinomycetota</taxon>
        <taxon>Actinomycetes</taxon>
        <taxon>Pseudonocardiales</taxon>
        <taxon>Pseudonocardiaceae</taxon>
        <taxon>Pseudonocardia</taxon>
    </lineage>
</organism>
<dbReference type="PRINTS" id="PR01806">
    <property type="entry name" value="VIRFACTRMVIN"/>
</dbReference>
<dbReference type="PANTHER" id="PTHR47019">
    <property type="entry name" value="LIPID II FLIPPASE MURJ"/>
    <property type="match status" value="1"/>
</dbReference>
<proteinExistence type="predicted"/>
<keyword evidence="10" id="KW-1185">Reference proteome</keyword>
<evidence type="ECO:0000256" key="5">
    <source>
        <dbReference type="ARBA" id="ARBA00022984"/>
    </source>
</evidence>
<dbReference type="EMBL" id="VFPH01000003">
    <property type="protein sequence ID" value="TQM35999.1"/>
    <property type="molecule type" value="Genomic_DNA"/>
</dbReference>
<accession>A0A543FQ72</accession>
<evidence type="ECO:0000256" key="6">
    <source>
        <dbReference type="ARBA" id="ARBA00022989"/>
    </source>
</evidence>
<evidence type="ECO:0000313" key="10">
    <source>
        <dbReference type="Proteomes" id="UP000319818"/>
    </source>
</evidence>
<keyword evidence="3 8" id="KW-0812">Transmembrane</keyword>
<feature type="transmembrane region" description="Helical" evidence="8">
    <location>
        <begin position="73"/>
        <end position="92"/>
    </location>
</feature>
<evidence type="ECO:0000256" key="8">
    <source>
        <dbReference type="SAM" id="Phobius"/>
    </source>
</evidence>
<sequence length="555" mass="57381">MTDPAPDDAVTERIPIVRPERAEPSLGRSSSLMALGSLASRITGFLRQVALFTVLGATVLNDSYTLSNTLPNIVYELLIGGALSSMMIPLLVRAQREDPDGGEAYTRKLITLTGAALLVATAAGLLTAPLLTQLYLGGQTTSKADPALATTLAYMLLPQIFFYGLGALLGAVLNSRGSFGAFGWAPVLNNVVVLTVVGVYLAVPDDARLLVLGVGTTLGIAAQTLVLLPAARRVGFRYRPLWGWDPRLTKAASLGAWAIVYVLIGQAGLIVTSRVATGSDGGAFAIYTNAWLLLQVPYGVLGVSLLTVLMPRMSRAAAEGRTADVAADLGLGGKLASVLLVPISVLLTVFGTAVGVALFGLRAGNLDGAARLGAALAVSAFGLLPFAFTMLQARVLYALTAHRWATFVQLCVVATKIPLMLACPVLLAPEDVVLGLAAANSTAFVVGAVVGQLLLRRMLGRVPTGAVLGTAGRSLVAAAAGMLLAAGVVALLAQGPLATLAPLARAWAELGVAVVLGGPVTVLLMRLIGIGEVGVVLKRLERLVDKGKPRRGTRR</sequence>
<dbReference type="AlphaFoldDB" id="A0A543FQ72"/>
<dbReference type="GO" id="GO:0005886">
    <property type="term" value="C:plasma membrane"/>
    <property type="evidence" value="ECO:0007669"/>
    <property type="project" value="UniProtKB-SubCell"/>
</dbReference>
<dbReference type="CDD" id="cd13123">
    <property type="entry name" value="MATE_MurJ_like"/>
    <property type="match status" value="1"/>
</dbReference>
<dbReference type="GO" id="GO:0009252">
    <property type="term" value="P:peptidoglycan biosynthetic process"/>
    <property type="evidence" value="ECO:0007669"/>
    <property type="project" value="UniProtKB-KW"/>
</dbReference>
<evidence type="ECO:0000256" key="4">
    <source>
        <dbReference type="ARBA" id="ARBA00022960"/>
    </source>
</evidence>
<feature type="transmembrane region" description="Helical" evidence="8">
    <location>
        <begin position="338"/>
        <end position="360"/>
    </location>
</feature>
<reference evidence="9 10" key="1">
    <citation type="submission" date="2019-06" db="EMBL/GenBank/DDBJ databases">
        <title>Sequencing the genomes of 1000 actinobacteria strains.</title>
        <authorList>
            <person name="Klenk H.-P."/>
        </authorList>
    </citation>
    <scope>NUCLEOTIDE SEQUENCE [LARGE SCALE GENOMIC DNA]</scope>
    <source>
        <strain evidence="9 10">DSM 45511</strain>
    </source>
</reference>
<feature type="transmembrane region" description="Helical" evidence="8">
    <location>
        <begin position="251"/>
        <end position="271"/>
    </location>
</feature>
<keyword evidence="4" id="KW-0133">Cell shape</keyword>
<dbReference type="Proteomes" id="UP000319818">
    <property type="component" value="Unassembled WGS sequence"/>
</dbReference>
<keyword evidence="5" id="KW-0573">Peptidoglycan synthesis</keyword>
<keyword evidence="7 8" id="KW-0472">Membrane</keyword>
<evidence type="ECO:0000256" key="7">
    <source>
        <dbReference type="ARBA" id="ARBA00023136"/>
    </source>
</evidence>
<dbReference type="GO" id="GO:0034204">
    <property type="term" value="P:lipid translocation"/>
    <property type="evidence" value="ECO:0007669"/>
    <property type="project" value="TreeGrafter"/>
</dbReference>
<evidence type="ECO:0000256" key="2">
    <source>
        <dbReference type="ARBA" id="ARBA00022475"/>
    </source>
</evidence>
<comment type="subcellular location">
    <subcellularLocation>
        <location evidence="1">Cell membrane</location>
        <topology evidence="1">Multi-pass membrane protein</topology>
    </subcellularLocation>
</comment>
<dbReference type="InterPro" id="IPR004268">
    <property type="entry name" value="MurJ"/>
</dbReference>